<evidence type="ECO:0000313" key="2">
    <source>
        <dbReference type="EMBL" id="TNN58294.1"/>
    </source>
</evidence>
<dbReference type="Proteomes" id="UP000314294">
    <property type="component" value="Unassembled WGS sequence"/>
</dbReference>
<protein>
    <submittedName>
        <fullName evidence="2">Uncharacterized protein</fullName>
    </submittedName>
</protein>
<feature type="compositionally biased region" description="Basic and acidic residues" evidence="1">
    <location>
        <begin position="64"/>
        <end position="73"/>
    </location>
</feature>
<organism evidence="2 3">
    <name type="scientific">Liparis tanakae</name>
    <name type="common">Tanaka's snailfish</name>
    <dbReference type="NCBI Taxonomy" id="230148"/>
    <lineage>
        <taxon>Eukaryota</taxon>
        <taxon>Metazoa</taxon>
        <taxon>Chordata</taxon>
        <taxon>Craniata</taxon>
        <taxon>Vertebrata</taxon>
        <taxon>Euteleostomi</taxon>
        <taxon>Actinopterygii</taxon>
        <taxon>Neopterygii</taxon>
        <taxon>Teleostei</taxon>
        <taxon>Neoteleostei</taxon>
        <taxon>Acanthomorphata</taxon>
        <taxon>Eupercaria</taxon>
        <taxon>Perciformes</taxon>
        <taxon>Cottioidei</taxon>
        <taxon>Cottales</taxon>
        <taxon>Liparidae</taxon>
        <taxon>Liparis</taxon>
    </lineage>
</organism>
<sequence>MHSNGKTREKRFTFNSFKTSEPLVVKRLVHKSRGTSSGLAHNILSGQSLQVVHVVVTEAVDEEHEQRGDREALQSRSEQQQQRQELRAERGGASRRHVALSASHWK</sequence>
<dbReference type="OrthoDB" id="415411at2759"/>
<accession>A0A4Z2H0C0</accession>
<comment type="caution">
    <text evidence="2">The sequence shown here is derived from an EMBL/GenBank/DDBJ whole genome shotgun (WGS) entry which is preliminary data.</text>
</comment>
<feature type="compositionally biased region" description="Low complexity" evidence="1">
    <location>
        <begin position="74"/>
        <end position="83"/>
    </location>
</feature>
<proteinExistence type="predicted"/>
<keyword evidence="3" id="KW-1185">Reference proteome</keyword>
<dbReference type="AlphaFoldDB" id="A0A4Z2H0C0"/>
<gene>
    <name evidence="2" type="ORF">EYF80_031477</name>
</gene>
<name>A0A4Z2H0C0_9TELE</name>
<feature type="region of interest" description="Disordered" evidence="1">
    <location>
        <begin position="61"/>
        <end position="106"/>
    </location>
</feature>
<evidence type="ECO:0000313" key="3">
    <source>
        <dbReference type="Proteomes" id="UP000314294"/>
    </source>
</evidence>
<dbReference type="EMBL" id="SRLO01000383">
    <property type="protein sequence ID" value="TNN58294.1"/>
    <property type="molecule type" value="Genomic_DNA"/>
</dbReference>
<evidence type="ECO:0000256" key="1">
    <source>
        <dbReference type="SAM" id="MobiDB-lite"/>
    </source>
</evidence>
<reference evidence="2 3" key="1">
    <citation type="submission" date="2019-03" db="EMBL/GenBank/DDBJ databases">
        <title>First draft genome of Liparis tanakae, snailfish: a comprehensive survey of snailfish specific genes.</title>
        <authorList>
            <person name="Kim W."/>
            <person name="Song I."/>
            <person name="Jeong J.-H."/>
            <person name="Kim D."/>
            <person name="Kim S."/>
            <person name="Ryu S."/>
            <person name="Song J.Y."/>
            <person name="Lee S.K."/>
        </authorList>
    </citation>
    <scope>NUCLEOTIDE SEQUENCE [LARGE SCALE GENOMIC DNA]</scope>
    <source>
        <tissue evidence="2">Muscle</tissue>
    </source>
</reference>